<dbReference type="Pfam" id="PF14555">
    <property type="entry name" value="UBA_4"/>
    <property type="match status" value="1"/>
</dbReference>
<dbReference type="STRING" id="70667.A0A183TRW9"/>
<dbReference type="EMBL" id="UYSU01046661">
    <property type="protein sequence ID" value="VDM05603.1"/>
    <property type="molecule type" value="Genomic_DNA"/>
</dbReference>
<reference evidence="1 2" key="2">
    <citation type="submission" date="2018-11" db="EMBL/GenBank/DDBJ databases">
        <authorList>
            <consortium name="Pathogen Informatics"/>
        </authorList>
    </citation>
    <scope>NUCLEOTIDE SEQUENCE [LARGE SCALE GENOMIC DNA]</scope>
    <source>
        <strain evidence="1 2">NST_G2</strain>
    </source>
</reference>
<evidence type="ECO:0000313" key="3">
    <source>
        <dbReference type="WBParaSite" id="SSLN_0001994301-mRNA-1"/>
    </source>
</evidence>
<dbReference type="Proteomes" id="UP000275846">
    <property type="component" value="Unassembled WGS sequence"/>
</dbReference>
<keyword evidence="2" id="KW-1185">Reference proteome</keyword>
<evidence type="ECO:0000313" key="2">
    <source>
        <dbReference type="Proteomes" id="UP000275846"/>
    </source>
</evidence>
<dbReference type="InterPro" id="IPR009060">
    <property type="entry name" value="UBA-like_sf"/>
</dbReference>
<accession>A0A183TRW9</accession>
<dbReference type="AlphaFoldDB" id="A0A183TRW9"/>
<dbReference type="SUPFAM" id="SSF46934">
    <property type="entry name" value="UBA-like"/>
    <property type="match status" value="1"/>
</dbReference>
<evidence type="ECO:0000313" key="1">
    <source>
        <dbReference type="EMBL" id="VDM05603.1"/>
    </source>
</evidence>
<reference evidence="3" key="1">
    <citation type="submission" date="2016-06" db="UniProtKB">
        <authorList>
            <consortium name="WormBaseParasite"/>
        </authorList>
    </citation>
    <scope>IDENTIFICATION</scope>
</reference>
<name>A0A183TRW9_SCHSO</name>
<sequence length="124" mass="13674">METDDCICIEEEEDEAGDSLPPANECMKLCETFAEFTETDKALAMMYLQQTSWNLELALASFYDGTGDQAPTTTKSGQRRRIESSRTQLVRLTTKNVPKPPPSSCLNGLRYPGDIVTASADCLV</sequence>
<proteinExistence type="predicted"/>
<dbReference type="Gene3D" id="1.10.8.10">
    <property type="entry name" value="DNA helicase RuvA subunit, C-terminal domain"/>
    <property type="match status" value="1"/>
</dbReference>
<organism evidence="3">
    <name type="scientific">Schistocephalus solidus</name>
    <name type="common">Tapeworm</name>
    <dbReference type="NCBI Taxonomy" id="70667"/>
    <lineage>
        <taxon>Eukaryota</taxon>
        <taxon>Metazoa</taxon>
        <taxon>Spiralia</taxon>
        <taxon>Lophotrochozoa</taxon>
        <taxon>Platyhelminthes</taxon>
        <taxon>Cestoda</taxon>
        <taxon>Eucestoda</taxon>
        <taxon>Diphyllobothriidea</taxon>
        <taxon>Diphyllobothriidae</taxon>
        <taxon>Schistocephalus</taxon>
    </lineage>
</organism>
<protein>
    <submittedName>
        <fullName evidence="3">CUE domain-containing protein</fullName>
    </submittedName>
</protein>
<dbReference type="WBParaSite" id="SSLN_0001994301-mRNA-1">
    <property type="protein sequence ID" value="SSLN_0001994301-mRNA-1"/>
    <property type="gene ID" value="SSLN_0001994301"/>
</dbReference>
<dbReference type="OrthoDB" id="272512at2759"/>
<gene>
    <name evidence="1" type="ORF">SSLN_LOCUS19217</name>
</gene>